<dbReference type="Proteomes" id="UP000095673">
    <property type="component" value="Unassembled WGS sequence"/>
</dbReference>
<accession>A0A173R5H1</accession>
<reference evidence="1 2" key="1">
    <citation type="submission" date="2015-09" db="EMBL/GenBank/DDBJ databases">
        <authorList>
            <consortium name="Pathogen Informatics"/>
        </authorList>
    </citation>
    <scope>NUCLEOTIDE SEQUENCE [LARGE SCALE GENOMIC DNA]</scope>
    <source>
        <strain evidence="1 2">2789STDY5834968</strain>
    </source>
</reference>
<sequence length="209" mass="23752">MTLVNSIDKIVSWLTENVCSKITLKLPDDYRNDTGYDVVMVNPAAFPLYVPGKDRLPPNVAAPIPSVCVQLMEGSDELIQKKRQLQIRLCLACWNPGQHGGEIFNPRENAKATGGYSYYVNTGEAAKTYSRNMDGWRDCYNLADLVLREIETAEYIAGHRLVKEQGIKFGPFTEDGNVWDYYPYWHSWISFALEIGTTPAIPKEYEEFL</sequence>
<evidence type="ECO:0000313" key="1">
    <source>
        <dbReference type="EMBL" id="CUM73163.1"/>
    </source>
</evidence>
<dbReference type="OrthoDB" id="2054816at2"/>
<protein>
    <submittedName>
        <fullName evidence="1">Uncharacterized protein</fullName>
    </submittedName>
</protein>
<dbReference type="EMBL" id="CYXM01000001">
    <property type="protein sequence ID" value="CUM73163.1"/>
    <property type="molecule type" value="Genomic_DNA"/>
</dbReference>
<proteinExistence type="predicted"/>
<gene>
    <name evidence="1" type="ORF">ERS852580_00285</name>
</gene>
<dbReference type="AlphaFoldDB" id="A0A173R5H1"/>
<dbReference type="RefSeq" id="WP_004220658.1">
    <property type="nucleotide sequence ID" value="NZ_CYXM01000001.1"/>
</dbReference>
<name>A0A173R5H1_9FIRM</name>
<evidence type="ECO:0000313" key="2">
    <source>
        <dbReference type="Proteomes" id="UP000095673"/>
    </source>
</evidence>
<organism evidence="1 2">
    <name type="scientific">Agathobacter rectalis</name>
    <dbReference type="NCBI Taxonomy" id="39491"/>
    <lineage>
        <taxon>Bacteria</taxon>
        <taxon>Bacillati</taxon>
        <taxon>Bacillota</taxon>
        <taxon>Clostridia</taxon>
        <taxon>Lachnospirales</taxon>
        <taxon>Lachnospiraceae</taxon>
        <taxon>Agathobacter</taxon>
    </lineage>
</organism>